<dbReference type="InterPro" id="IPR033906">
    <property type="entry name" value="Lipase_N"/>
</dbReference>
<feature type="active site" description="Charge relay system" evidence="5">
    <location>
        <position position="333"/>
    </location>
</feature>
<dbReference type="SUPFAM" id="SSF53474">
    <property type="entry name" value="alpha/beta-Hydrolases"/>
    <property type="match status" value="1"/>
</dbReference>
<evidence type="ECO:0000256" key="7">
    <source>
        <dbReference type="RuleBase" id="RU004262"/>
    </source>
</evidence>
<dbReference type="Proteomes" id="UP001152759">
    <property type="component" value="Chromosome 1"/>
</dbReference>
<feature type="chain" id="PRO_5040439253" description="Lipase domain-containing protein" evidence="9">
    <location>
        <begin position="16"/>
        <end position="483"/>
    </location>
</feature>
<keyword evidence="12" id="KW-1185">Reference proteome</keyword>
<proteinExistence type="inferred from homology"/>
<dbReference type="AlphaFoldDB" id="A0A9N9ZZ62"/>
<evidence type="ECO:0000259" key="10">
    <source>
        <dbReference type="Pfam" id="PF00151"/>
    </source>
</evidence>
<evidence type="ECO:0000256" key="9">
    <source>
        <dbReference type="SAM" id="SignalP"/>
    </source>
</evidence>
<evidence type="ECO:0000256" key="8">
    <source>
        <dbReference type="SAM" id="MobiDB-lite"/>
    </source>
</evidence>
<feature type="signal peptide" evidence="9">
    <location>
        <begin position="1"/>
        <end position="15"/>
    </location>
</feature>
<keyword evidence="3" id="KW-0964">Secreted</keyword>
<dbReference type="PANTHER" id="PTHR11610">
    <property type="entry name" value="LIPASE"/>
    <property type="match status" value="1"/>
</dbReference>
<dbReference type="InterPro" id="IPR029058">
    <property type="entry name" value="AB_hydrolase_fold"/>
</dbReference>
<accession>A0A9N9ZZ62</accession>
<dbReference type="InterPro" id="IPR002331">
    <property type="entry name" value="Lipase_panc"/>
</dbReference>
<reference evidence="11" key="1">
    <citation type="submission" date="2021-12" db="EMBL/GenBank/DDBJ databases">
        <authorList>
            <person name="King R."/>
        </authorList>
    </citation>
    <scope>NUCLEOTIDE SEQUENCE</scope>
</reference>
<evidence type="ECO:0000256" key="2">
    <source>
        <dbReference type="ARBA" id="ARBA00010701"/>
    </source>
</evidence>
<dbReference type="GO" id="GO:0005615">
    <property type="term" value="C:extracellular space"/>
    <property type="evidence" value="ECO:0007669"/>
    <property type="project" value="TreeGrafter"/>
</dbReference>
<dbReference type="InterPro" id="IPR000734">
    <property type="entry name" value="TAG_lipase"/>
</dbReference>
<protein>
    <recommendedName>
        <fullName evidence="10">Lipase domain-containing protein</fullName>
    </recommendedName>
</protein>
<evidence type="ECO:0000313" key="12">
    <source>
        <dbReference type="Proteomes" id="UP001152759"/>
    </source>
</evidence>
<evidence type="ECO:0000256" key="5">
    <source>
        <dbReference type="PIRSR" id="PIRSR000865-1"/>
    </source>
</evidence>
<dbReference type="CDD" id="cd00707">
    <property type="entry name" value="Pancreat_lipase_like"/>
    <property type="match status" value="1"/>
</dbReference>
<evidence type="ECO:0000313" key="11">
    <source>
        <dbReference type="EMBL" id="CAH0380980.1"/>
    </source>
</evidence>
<dbReference type="PRINTS" id="PR00821">
    <property type="entry name" value="TAGLIPASE"/>
</dbReference>
<dbReference type="GO" id="GO:0004806">
    <property type="term" value="F:triacylglycerol lipase activity"/>
    <property type="evidence" value="ECO:0007669"/>
    <property type="project" value="InterPro"/>
</dbReference>
<feature type="binding site" evidence="6">
    <location>
        <position position="256"/>
    </location>
    <ligand>
        <name>Ca(2+)</name>
        <dbReference type="ChEBI" id="CHEBI:29108"/>
    </ligand>
</feature>
<name>A0A9N9ZZ62_BEMTA</name>
<keyword evidence="9" id="KW-0732">Signal</keyword>
<keyword evidence="6" id="KW-0479">Metal-binding</keyword>
<dbReference type="EMBL" id="OU963862">
    <property type="protein sequence ID" value="CAH0380980.1"/>
    <property type="molecule type" value="Genomic_DNA"/>
</dbReference>
<comment type="similarity">
    <text evidence="2 7">Belongs to the AB hydrolase superfamily. Lipase family.</text>
</comment>
<dbReference type="Pfam" id="PF00151">
    <property type="entry name" value="Lipase"/>
    <property type="match status" value="1"/>
</dbReference>
<feature type="region of interest" description="Disordered" evidence="8">
    <location>
        <begin position="434"/>
        <end position="456"/>
    </location>
</feature>
<sequence>MYPLLLFFFISGIKGLSVVSTGNVLFDKVVVPAGCVIPRDVDNIARAALLQQCISPSKGKKLDEERCFGELGCFPMKSPWTSNLRPFPQPMTPDEIQPQLIFYSRDNPEVGQVVQVWPNISTNGLKFDPKRPYTTFMTHGFASNCNTTWIQHLKDNYLKQRDANVFLVDWNKGANLLNYLQVASNTRVVGAAVSRFVKYLREEKGVKPGQIHLIGHSLGSHISSYVAKSNPKISVLTALDPAQPGFEGSPAAVRLDKSDAEFVEVVHTSGRPFIPLLGFGFITTVGHVDFYFNGGALQPKCKIPPFDSVNITSISDLVLVPVEVLSEWVGCSHNLAHEYYSEAILTGNNNCSFVARKTGAVEHLSNTFSAGYANKLTNPILSRIGDCDAEKCSIFGLDIYRYPTIGKFTINTNSDPPFCLLEVDRQKSLAKAVSEREQNKASQTDSKSVNLTETSTGAPNATTTVKSILSPVKNVFSKVKSFI</sequence>
<dbReference type="GO" id="GO:0046872">
    <property type="term" value="F:metal ion binding"/>
    <property type="evidence" value="ECO:0007669"/>
    <property type="project" value="UniProtKB-KW"/>
</dbReference>
<feature type="active site" description="Charge relay system" evidence="5">
    <location>
        <position position="240"/>
    </location>
</feature>
<evidence type="ECO:0000256" key="3">
    <source>
        <dbReference type="ARBA" id="ARBA00022525"/>
    </source>
</evidence>
<gene>
    <name evidence="11" type="ORF">BEMITA_LOCUS675</name>
</gene>
<evidence type="ECO:0000256" key="6">
    <source>
        <dbReference type="PIRSR" id="PIRSR000865-2"/>
    </source>
</evidence>
<keyword evidence="4" id="KW-1015">Disulfide bond</keyword>
<dbReference type="KEGG" id="btab:109041185"/>
<feature type="binding site" evidence="6">
    <location>
        <position position="259"/>
    </location>
    <ligand>
        <name>Ca(2+)</name>
        <dbReference type="ChEBI" id="CHEBI:29108"/>
    </ligand>
</feature>
<feature type="active site" description="Nucleophile" evidence="5">
    <location>
        <position position="217"/>
    </location>
</feature>
<evidence type="ECO:0000256" key="1">
    <source>
        <dbReference type="ARBA" id="ARBA00004613"/>
    </source>
</evidence>
<comment type="subcellular location">
    <subcellularLocation>
        <location evidence="1">Secreted</location>
    </subcellularLocation>
</comment>
<feature type="binding site" evidence="6">
    <location>
        <position position="254"/>
    </location>
    <ligand>
        <name>Ca(2+)</name>
        <dbReference type="ChEBI" id="CHEBI:29108"/>
    </ligand>
</feature>
<organism evidence="11 12">
    <name type="scientific">Bemisia tabaci</name>
    <name type="common">Sweetpotato whitefly</name>
    <name type="synonym">Aleurodes tabaci</name>
    <dbReference type="NCBI Taxonomy" id="7038"/>
    <lineage>
        <taxon>Eukaryota</taxon>
        <taxon>Metazoa</taxon>
        <taxon>Ecdysozoa</taxon>
        <taxon>Arthropoda</taxon>
        <taxon>Hexapoda</taxon>
        <taxon>Insecta</taxon>
        <taxon>Pterygota</taxon>
        <taxon>Neoptera</taxon>
        <taxon>Paraneoptera</taxon>
        <taxon>Hemiptera</taxon>
        <taxon>Sternorrhyncha</taxon>
        <taxon>Aleyrodoidea</taxon>
        <taxon>Aleyrodidae</taxon>
        <taxon>Aleyrodinae</taxon>
        <taxon>Bemisia</taxon>
    </lineage>
</organism>
<feature type="domain" description="Lipase" evidence="10">
    <location>
        <begin position="65"/>
        <end position="356"/>
    </location>
</feature>
<keyword evidence="6" id="KW-0106">Calcium</keyword>
<evidence type="ECO:0000256" key="4">
    <source>
        <dbReference type="ARBA" id="ARBA00023157"/>
    </source>
</evidence>
<dbReference type="InterPro" id="IPR016272">
    <property type="entry name" value="Lipase_LIPH"/>
</dbReference>
<dbReference type="GO" id="GO:0016042">
    <property type="term" value="P:lipid catabolic process"/>
    <property type="evidence" value="ECO:0007669"/>
    <property type="project" value="TreeGrafter"/>
</dbReference>
<dbReference type="InterPro" id="IPR013818">
    <property type="entry name" value="Lipase"/>
</dbReference>
<feature type="compositionally biased region" description="Polar residues" evidence="8">
    <location>
        <begin position="440"/>
        <end position="456"/>
    </location>
</feature>
<dbReference type="PIRSF" id="PIRSF000865">
    <property type="entry name" value="Lipoprotein_lipase_LIPH"/>
    <property type="match status" value="1"/>
</dbReference>
<dbReference type="PRINTS" id="PR00823">
    <property type="entry name" value="PANCLIPASE"/>
</dbReference>
<dbReference type="Gene3D" id="3.40.50.1820">
    <property type="entry name" value="alpha/beta hydrolase"/>
    <property type="match status" value="1"/>
</dbReference>